<dbReference type="Proteomes" id="UP000273807">
    <property type="component" value="Unassembled WGS sequence"/>
</dbReference>
<dbReference type="GO" id="GO:0016491">
    <property type="term" value="F:oxidoreductase activity"/>
    <property type="evidence" value="ECO:0007669"/>
    <property type="project" value="InterPro"/>
</dbReference>
<proteinExistence type="predicted"/>
<keyword evidence="3" id="KW-1185">Reference proteome</keyword>
<dbReference type="RefSeq" id="WP_123255346.1">
    <property type="nucleotide sequence ID" value="NZ_RBED01000094.1"/>
</dbReference>
<dbReference type="OrthoDB" id="836517at2"/>
<comment type="caution">
    <text evidence="2">The sequence shown here is derived from an EMBL/GenBank/DDBJ whole genome shotgun (WGS) entry which is preliminary data.</text>
</comment>
<gene>
    <name evidence="2" type="ORF">D7003_10225</name>
</gene>
<reference evidence="2 3" key="1">
    <citation type="submission" date="2018-10" db="EMBL/GenBank/DDBJ databases">
        <title>Genome sequencing of Arthrobacter oryzae TNB02.</title>
        <authorList>
            <person name="Cho Y.-J."/>
            <person name="Cho A."/>
            <person name="Kim O.-S."/>
        </authorList>
    </citation>
    <scope>NUCLEOTIDE SEQUENCE [LARGE SCALE GENOMIC DNA]</scope>
    <source>
        <strain evidence="2 3">TNB02</strain>
    </source>
</reference>
<evidence type="ECO:0008006" key="4">
    <source>
        <dbReference type="Google" id="ProtNLM"/>
    </source>
</evidence>
<protein>
    <recommendedName>
        <fullName evidence="4">DUF2236 domain-containing protein</fullName>
    </recommendedName>
</protein>
<sequence length="135" mass="14635">MPATYSEAEAFFDRYEAAHVASSPAGQRLMDATIQVFQSRLPAPLRPLAKYIISTMLDDDRLTGALGLPRATRATQGALKTGIALRNSVHRRRPLTTVPRFIPGTAGSTVYPDGYSLDQLGPDNVARPAANDKRP</sequence>
<dbReference type="PANTHER" id="PTHR36124">
    <property type="match status" value="1"/>
</dbReference>
<dbReference type="InterPro" id="IPR046366">
    <property type="entry name" value="MPAB"/>
</dbReference>
<accession>A0A3N0C0I5</accession>
<evidence type="ECO:0000256" key="1">
    <source>
        <dbReference type="SAM" id="MobiDB-lite"/>
    </source>
</evidence>
<evidence type="ECO:0000313" key="2">
    <source>
        <dbReference type="EMBL" id="RNL55331.1"/>
    </source>
</evidence>
<dbReference type="EMBL" id="RBED01000094">
    <property type="protein sequence ID" value="RNL55331.1"/>
    <property type="molecule type" value="Genomic_DNA"/>
</dbReference>
<feature type="region of interest" description="Disordered" evidence="1">
    <location>
        <begin position="115"/>
        <end position="135"/>
    </location>
</feature>
<dbReference type="PANTHER" id="PTHR36124:SF1">
    <property type="entry name" value="ER-BOUND OXYGENASE MPAB_MPAB'_RUBBER OXYGENASE CATALYTIC DOMAIN-CONTAINING PROTEIN"/>
    <property type="match status" value="1"/>
</dbReference>
<name>A0A3N0C0I5_9MICC</name>
<organism evidence="2 3">
    <name type="scientific">Arthrobacter oryzae</name>
    <dbReference type="NCBI Taxonomy" id="409290"/>
    <lineage>
        <taxon>Bacteria</taxon>
        <taxon>Bacillati</taxon>
        <taxon>Actinomycetota</taxon>
        <taxon>Actinomycetes</taxon>
        <taxon>Micrococcales</taxon>
        <taxon>Micrococcaceae</taxon>
        <taxon>Arthrobacter</taxon>
    </lineage>
</organism>
<evidence type="ECO:0000313" key="3">
    <source>
        <dbReference type="Proteomes" id="UP000273807"/>
    </source>
</evidence>
<dbReference type="AlphaFoldDB" id="A0A3N0C0I5"/>